<evidence type="ECO:0000313" key="2">
    <source>
        <dbReference type="Proteomes" id="UP000094056"/>
    </source>
</evidence>
<organism evidence="1 2">
    <name type="scientific">Candidatus Scalindua rubra</name>
    <dbReference type="NCBI Taxonomy" id="1872076"/>
    <lineage>
        <taxon>Bacteria</taxon>
        <taxon>Pseudomonadati</taxon>
        <taxon>Planctomycetota</taxon>
        <taxon>Candidatus Brocadiia</taxon>
        <taxon>Candidatus Brocadiales</taxon>
        <taxon>Candidatus Scalinduaceae</taxon>
        <taxon>Candidatus Scalindua</taxon>
    </lineage>
</organism>
<name>A0A1E3X6P9_9BACT</name>
<protein>
    <submittedName>
        <fullName evidence="1">Uncharacterized protein</fullName>
    </submittedName>
</protein>
<accession>A0A1E3X6P9</accession>
<dbReference type="Proteomes" id="UP000094056">
    <property type="component" value="Unassembled WGS sequence"/>
</dbReference>
<sequence>MMRKMRIIFIFTIISLLFFYPFDYLITSPTEQVRMVGPLQSDFEQVSAWADLINLEEKNYCDDPDANMEWEALISKYPADRQIQALHALRVGLCFKVKRGDIDLDQATEIFENIRMALIKVKERQMEEQLEDSSGNQEKNL</sequence>
<comment type="caution">
    <text evidence="1">The sequence shown here is derived from an EMBL/GenBank/DDBJ whole genome shotgun (WGS) entry which is preliminary data.</text>
</comment>
<dbReference type="AlphaFoldDB" id="A0A1E3X6P9"/>
<reference evidence="1 2" key="1">
    <citation type="submission" date="2016-07" db="EMBL/GenBank/DDBJ databases">
        <title>Draft genome of Scalindua rubra, obtained from a brine-seawater interface in the Red Sea, sheds light on salt adaptation in anammox bacteria.</title>
        <authorList>
            <person name="Speth D.R."/>
            <person name="Lagkouvardos I."/>
            <person name="Wang Y."/>
            <person name="Qian P.-Y."/>
            <person name="Dutilh B.E."/>
            <person name="Jetten M.S."/>
        </authorList>
    </citation>
    <scope>NUCLEOTIDE SEQUENCE [LARGE SCALE GENOMIC DNA]</scope>
    <source>
        <strain evidence="1">BSI-1</strain>
    </source>
</reference>
<proteinExistence type="predicted"/>
<dbReference type="EMBL" id="MAYW01000130">
    <property type="protein sequence ID" value="ODS31262.1"/>
    <property type="molecule type" value="Genomic_DNA"/>
</dbReference>
<gene>
    <name evidence="1" type="ORF">SCARUB_03606</name>
</gene>
<evidence type="ECO:0000313" key="1">
    <source>
        <dbReference type="EMBL" id="ODS31262.1"/>
    </source>
</evidence>